<evidence type="ECO:0000256" key="3">
    <source>
        <dbReference type="ARBA" id="ARBA00023125"/>
    </source>
</evidence>
<feature type="domain" description="Type I restriction modification DNA specificity" evidence="4">
    <location>
        <begin position="3"/>
        <end position="160"/>
    </location>
</feature>
<evidence type="ECO:0000256" key="1">
    <source>
        <dbReference type="ARBA" id="ARBA00010923"/>
    </source>
</evidence>
<dbReference type="PANTHER" id="PTHR30408">
    <property type="entry name" value="TYPE-1 RESTRICTION ENZYME ECOKI SPECIFICITY PROTEIN"/>
    <property type="match status" value="1"/>
</dbReference>
<dbReference type="InterPro" id="IPR052021">
    <property type="entry name" value="Type-I_RS_S_subunit"/>
</dbReference>
<accession>A0A1G8F2X8</accession>
<keyword evidence="6" id="KW-1185">Reference proteome</keyword>
<name>A0A1G8F2X8_9PROT</name>
<keyword evidence="3" id="KW-0238">DNA-binding</keyword>
<dbReference type="GO" id="GO:0009307">
    <property type="term" value="P:DNA restriction-modification system"/>
    <property type="evidence" value="ECO:0007669"/>
    <property type="project" value="UniProtKB-KW"/>
</dbReference>
<dbReference type="Gene3D" id="3.90.220.20">
    <property type="entry name" value="DNA methylase specificity domains"/>
    <property type="match status" value="2"/>
</dbReference>
<dbReference type="PANTHER" id="PTHR30408:SF12">
    <property type="entry name" value="TYPE I RESTRICTION ENZYME MJAVIII SPECIFICITY SUBUNIT"/>
    <property type="match status" value="1"/>
</dbReference>
<keyword evidence="2" id="KW-0680">Restriction system</keyword>
<dbReference type="STRING" id="83401.SAMN05421742_11211"/>
<evidence type="ECO:0000256" key="2">
    <source>
        <dbReference type="ARBA" id="ARBA00022747"/>
    </source>
</evidence>
<organism evidence="5 6">
    <name type="scientific">Roseospirillum parvum</name>
    <dbReference type="NCBI Taxonomy" id="83401"/>
    <lineage>
        <taxon>Bacteria</taxon>
        <taxon>Pseudomonadati</taxon>
        <taxon>Pseudomonadota</taxon>
        <taxon>Alphaproteobacteria</taxon>
        <taxon>Rhodospirillales</taxon>
        <taxon>Rhodospirillaceae</taxon>
        <taxon>Roseospirillum</taxon>
    </lineage>
</organism>
<dbReference type="RefSeq" id="WP_092621363.1">
    <property type="nucleotide sequence ID" value="NZ_FNCV01000012.1"/>
</dbReference>
<dbReference type="InterPro" id="IPR044946">
    <property type="entry name" value="Restrct_endonuc_typeI_TRD_sf"/>
</dbReference>
<dbReference type="CDD" id="cd17253">
    <property type="entry name" value="RMtype1_S_Eco933I-TRD2-CR2_like"/>
    <property type="match status" value="1"/>
</dbReference>
<evidence type="ECO:0000313" key="5">
    <source>
        <dbReference type="EMBL" id="SDH76503.1"/>
    </source>
</evidence>
<gene>
    <name evidence="5" type="ORF">SAMN05421742_11211</name>
</gene>
<dbReference type="EMBL" id="FNCV01000012">
    <property type="protein sequence ID" value="SDH76503.1"/>
    <property type="molecule type" value="Genomic_DNA"/>
</dbReference>
<protein>
    <submittedName>
        <fullName evidence="5">Type I restriction enzyme, S subunit</fullName>
    </submittedName>
</protein>
<dbReference type="CDD" id="cd17496">
    <property type="entry name" value="RMtype1_S_BliBORF2384P-TRD1-CR1_like"/>
    <property type="match status" value="1"/>
</dbReference>
<sequence length="386" mass="43250">MRTVPLSDVCDISMGQAPKGTSYNINGNGYPLLAGAGDFGDLTPVSSKFTSQPTKISKPNDILLCIRATIGDLNWSDKEYCLGRGVAGLRPKNGSLDHNYLWRWLTFARRDLEKRARGSTFKQVSRKDIAELEITLPETLEEQRRIAAILDKADAIRLKREQALTLADGLLKSTFLEMFGDPVTNPMGWDEVPLGDIAEITSGLTKGRKVKPDQTLRSLPYMRVANVQDGFLDLNEIKEIEATETEIDRFRLYEGDLLLTEGGDPDKLGRGCVWREELPECIHQNHIFRVRVDQSVIVPDVLSRQIGSRRGKDYFLRAAKQTTGIATINKRQLSAYPVLLPDRAAQARYQAAREKADPLLSKLFDEIGQAERLFASLSQRAFRGDL</sequence>
<evidence type="ECO:0000313" key="6">
    <source>
        <dbReference type="Proteomes" id="UP000217076"/>
    </source>
</evidence>
<dbReference type="GO" id="GO:0003677">
    <property type="term" value="F:DNA binding"/>
    <property type="evidence" value="ECO:0007669"/>
    <property type="project" value="UniProtKB-KW"/>
</dbReference>
<proteinExistence type="inferred from homology"/>
<evidence type="ECO:0000259" key="4">
    <source>
        <dbReference type="Pfam" id="PF01420"/>
    </source>
</evidence>
<dbReference type="Proteomes" id="UP000217076">
    <property type="component" value="Unassembled WGS sequence"/>
</dbReference>
<reference evidence="6" key="1">
    <citation type="submission" date="2016-10" db="EMBL/GenBank/DDBJ databases">
        <authorList>
            <person name="Varghese N."/>
            <person name="Submissions S."/>
        </authorList>
    </citation>
    <scope>NUCLEOTIDE SEQUENCE [LARGE SCALE GENOMIC DNA]</scope>
    <source>
        <strain evidence="6">930I</strain>
    </source>
</reference>
<dbReference type="SUPFAM" id="SSF116734">
    <property type="entry name" value="DNA methylase specificity domain"/>
    <property type="match status" value="2"/>
</dbReference>
<dbReference type="InterPro" id="IPR000055">
    <property type="entry name" value="Restrct_endonuc_typeI_TRD"/>
</dbReference>
<dbReference type="OrthoDB" id="164285at2"/>
<dbReference type="Pfam" id="PF01420">
    <property type="entry name" value="Methylase_S"/>
    <property type="match status" value="1"/>
</dbReference>
<comment type="similarity">
    <text evidence="1">Belongs to the type-I restriction system S methylase family.</text>
</comment>
<dbReference type="AlphaFoldDB" id="A0A1G8F2X8"/>